<keyword evidence="3" id="KW-1185">Reference proteome</keyword>
<organism evidence="2 3">
    <name type="scientific">Streptomyces osmaniensis</name>
    <dbReference type="NCBI Taxonomy" id="593134"/>
    <lineage>
        <taxon>Bacteria</taxon>
        <taxon>Bacillati</taxon>
        <taxon>Actinomycetota</taxon>
        <taxon>Actinomycetes</taxon>
        <taxon>Kitasatosporales</taxon>
        <taxon>Streptomycetaceae</taxon>
        <taxon>Streptomyces</taxon>
    </lineage>
</organism>
<proteinExistence type="predicted"/>
<comment type="caution">
    <text evidence="2">The sequence shown here is derived from an EMBL/GenBank/DDBJ whole genome shotgun (WGS) entry which is preliminary data.</text>
</comment>
<sequence length="65" mass="6815">MHPVPGGSGGAERDSFSPSGRQAGPAYGKAVRDRTERLVTRASRPRAARMKTKAGPLGYGFARTG</sequence>
<evidence type="ECO:0000313" key="3">
    <source>
        <dbReference type="Proteomes" id="UP001500707"/>
    </source>
</evidence>
<dbReference type="Proteomes" id="UP001500707">
    <property type="component" value="Unassembled WGS sequence"/>
</dbReference>
<dbReference type="EMBL" id="BAABCE010000003">
    <property type="protein sequence ID" value="GAA3536279.1"/>
    <property type="molecule type" value="Genomic_DNA"/>
</dbReference>
<accession>A0ABP6VLW5</accession>
<feature type="compositionally biased region" description="Basic and acidic residues" evidence="1">
    <location>
        <begin position="30"/>
        <end position="39"/>
    </location>
</feature>
<name>A0ABP6VLW5_9ACTN</name>
<feature type="compositionally biased region" description="Basic residues" evidence="1">
    <location>
        <begin position="43"/>
        <end position="52"/>
    </location>
</feature>
<protein>
    <submittedName>
        <fullName evidence="2">Uncharacterized protein</fullName>
    </submittedName>
</protein>
<reference evidence="3" key="1">
    <citation type="journal article" date="2019" name="Int. J. Syst. Evol. Microbiol.">
        <title>The Global Catalogue of Microorganisms (GCM) 10K type strain sequencing project: providing services to taxonomists for standard genome sequencing and annotation.</title>
        <authorList>
            <consortium name="The Broad Institute Genomics Platform"/>
            <consortium name="The Broad Institute Genome Sequencing Center for Infectious Disease"/>
            <person name="Wu L."/>
            <person name="Ma J."/>
        </authorList>
    </citation>
    <scope>NUCLEOTIDE SEQUENCE [LARGE SCALE GENOMIC DNA]</scope>
    <source>
        <strain evidence="3">JCM 17656</strain>
    </source>
</reference>
<feature type="compositionally biased region" description="Gly residues" evidence="1">
    <location>
        <begin position="1"/>
        <end position="10"/>
    </location>
</feature>
<evidence type="ECO:0000313" key="2">
    <source>
        <dbReference type="EMBL" id="GAA3536279.1"/>
    </source>
</evidence>
<evidence type="ECO:0000256" key="1">
    <source>
        <dbReference type="SAM" id="MobiDB-lite"/>
    </source>
</evidence>
<feature type="region of interest" description="Disordered" evidence="1">
    <location>
        <begin position="1"/>
        <end position="65"/>
    </location>
</feature>
<gene>
    <name evidence="2" type="ORF">GCM10022295_17830</name>
</gene>